<dbReference type="EMBL" id="LAZR01000395">
    <property type="protein sequence ID" value="KKN70844.1"/>
    <property type="molecule type" value="Genomic_DNA"/>
</dbReference>
<organism evidence="3">
    <name type="scientific">marine sediment metagenome</name>
    <dbReference type="NCBI Taxonomy" id="412755"/>
    <lineage>
        <taxon>unclassified sequences</taxon>
        <taxon>metagenomes</taxon>
        <taxon>ecological metagenomes</taxon>
    </lineage>
</organism>
<accession>A0A0F9SVI8</accession>
<evidence type="ECO:0000313" key="3">
    <source>
        <dbReference type="EMBL" id="KKN70844.1"/>
    </source>
</evidence>
<reference evidence="3" key="1">
    <citation type="journal article" date="2015" name="Nature">
        <title>Complex archaea that bridge the gap between prokaryotes and eukaryotes.</title>
        <authorList>
            <person name="Spang A."/>
            <person name="Saw J.H."/>
            <person name="Jorgensen S.L."/>
            <person name="Zaremba-Niedzwiedzka K."/>
            <person name="Martijn J."/>
            <person name="Lind A.E."/>
            <person name="van Eijk R."/>
            <person name="Schleper C."/>
            <person name="Guy L."/>
            <person name="Ettema T.J."/>
        </authorList>
    </citation>
    <scope>NUCLEOTIDE SEQUENCE</scope>
</reference>
<name>A0A0F9SVI8_9ZZZZ</name>
<evidence type="ECO:0000256" key="1">
    <source>
        <dbReference type="SAM" id="Coils"/>
    </source>
</evidence>
<comment type="caution">
    <text evidence="3">The sequence shown here is derived from an EMBL/GenBank/DDBJ whole genome shotgun (WGS) entry which is preliminary data.</text>
</comment>
<feature type="region of interest" description="Disordered" evidence="2">
    <location>
        <begin position="173"/>
        <end position="236"/>
    </location>
</feature>
<dbReference type="AlphaFoldDB" id="A0A0F9SVI8"/>
<keyword evidence="1" id="KW-0175">Coiled coil</keyword>
<feature type="compositionally biased region" description="Basic and acidic residues" evidence="2">
    <location>
        <begin position="173"/>
        <end position="210"/>
    </location>
</feature>
<gene>
    <name evidence="3" type="ORF">LCGC14_0426270</name>
</gene>
<sequence length="255" mass="28002">IKVAAVKAAASRSFVTAKLSELLEGGVEDVDKELKELQTKLEEANASLEIKAKEVAELQKMAEEFKAKDYDGQITALNMKVEELTASVTEASEKVGVIETAKSELQKQLDEVTQRAEKSEAELEGIRKTEKARERLVKLSGVKKIDDEKATLAELQDMTDETFEMIMKYAGDAKSEEVAGDKSEKKTDATETKTDGKGKTAEEKEDEKSDAALNDVKEDDTADFNATEDAAKSEDNLWLSTANALLKRKDEEGGE</sequence>
<evidence type="ECO:0000256" key="2">
    <source>
        <dbReference type="SAM" id="MobiDB-lite"/>
    </source>
</evidence>
<feature type="non-terminal residue" evidence="3">
    <location>
        <position position="1"/>
    </location>
</feature>
<protein>
    <submittedName>
        <fullName evidence="3">Uncharacterized protein</fullName>
    </submittedName>
</protein>
<proteinExistence type="predicted"/>
<feature type="coiled-coil region" evidence="1">
    <location>
        <begin position="20"/>
        <end position="129"/>
    </location>
</feature>